<dbReference type="GO" id="GO:0006508">
    <property type="term" value="P:proteolysis"/>
    <property type="evidence" value="ECO:0007669"/>
    <property type="project" value="UniProtKB-KW"/>
</dbReference>
<accession>A0A0A9WLS7</accession>
<feature type="signal peptide" evidence="1">
    <location>
        <begin position="1"/>
        <end position="22"/>
    </location>
</feature>
<dbReference type="InterPro" id="IPR009003">
    <property type="entry name" value="Peptidase_S1_PA"/>
</dbReference>
<evidence type="ECO:0000313" key="4">
    <source>
        <dbReference type="EMBL" id="JAG65498.1"/>
    </source>
</evidence>
<keyword evidence="3" id="KW-0378">Hydrolase</keyword>
<dbReference type="GO" id="GO:0004252">
    <property type="term" value="F:serine-type endopeptidase activity"/>
    <property type="evidence" value="ECO:0007669"/>
    <property type="project" value="InterPro"/>
</dbReference>
<organism evidence="3">
    <name type="scientific">Lygus hesperus</name>
    <name type="common">Western plant bug</name>
    <dbReference type="NCBI Taxonomy" id="30085"/>
    <lineage>
        <taxon>Eukaryota</taxon>
        <taxon>Metazoa</taxon>
        <taxon>Ecdysozoa</taxon>
        <taxon>Arthropoda</taxon>
        <taxon>Hexapoda</taxon>
        <taxon>Insecta</taxon>
        <taxon>Pterygota</taxon>
        <taxon>Neoptera</taxon>
        <taxon>Paraneoptera</taxon>
        <taxon>Hemiptera</taxon>
        <taxon>Heteroptera</taxon>
        <taxon>Panheteroptera</taxon>
        <taxon>Cimicomorpha</taxon>
        <taxon>Miridae</taxon>
        <taxon>Mirini</taxon>
        <taxon>Lygus</taxon>
    </lineage>
</organism>
<dbReference type="InterPro" id="IPR001254">
    <property type="entry name" value="Trypsin_dom"/>
</dbReference>
<evidence type="ECO:0000256" key="1">
    <source>
        <dbReference type="SAM" id="SignalP"/>
    </source>
</evidence>
<dbReference type="PROSITE" id="PS50240">
    <property type="entry name" value="TRYPSIN_DOM"/>
    <property type="match status" value="1"/>
</dbReference>
<dbReference type="EMBL" id="GBRD01000323">
    <property type="protein sequence ID" value="JAG65498.1"/>
    <property type="molecule type" value="Transcribed_RNA"/>
</dbReference>
<dbReference type="AlphaFoldDB" id="A0A0A9WLS7"/>
<dbReference type="Gene3D" id="2.40.10.10">
    <property type="entry name" value="Trypsin-like serine proteases"/>
    <property type="match status" value="1"/>
</dbReference>
<keyword evidence="3" id="KW-0645">Protease</keyword>
<dbReference type="EMBL" id="GBHO01036151">
    <property type="protein sequence ID" value="JAG07453.1"/>
    <property type="molecule type" value="Transcribed_RNA"/>
</dbReference>
<dbReference type="SUPFAM" id="SSF50494">
    <property type="entry name" value="Trypsin-like serine proteases"/>
    <property type="match status" value="1"/>
</dbReference>
<dbReference type="InterPro" id="IPR043504">
    <property type="entry name" value="Peptidase_S1_PA_chymotrypsin"/>
</dbReference>
<evidence type="ECO:0000313" key="3">
    <source>
        <dbReference type="EMBL" id="JAG07453.1"/>
    </source>
</evidence>
<reference evidence="3" key="2">
    <citation type="submission" date="2014-07" db="EMBL/GenBank/DDBJ databases">
        <authorList>
            <person name="Hull J."/>
        </authorList>
    </citation>
    <scope>NUCLEOTIDE SEQUENCE</scope>
</reference>
<name>A0A0A9WLS7_LYGHE</name>
<reference evidence="3" key="1">
    <citation type="journal article" date="2014" name="PLoS ONE">
        <title>Transcriptome-Based Identification of ABC Transporters in the Western Tarnished Plant Bug Lygus hesperus.</title>
        <authorList>
            <person name="Hull J.J."/>
            <person name="Chaney K."/>
            <person name="Geib S.M."/>
            <person name="Fabrick J.A."/>
            <person name="Brent C.S."/>
            <person name="Walsh D."/>
            <person name="Lavine L.C."/>
        </authorList>
    </citation>
    <scope>NUCLEOTIDE SEQUENCE</scope>
</reference>
<keyword evidence="1" id="KW-0732">Signal</keyword>
<sequence>MKIFEIIAPFCLVAVFCAPAASQLPRDYLTPGYKEERLRRKRMVGGDEISAYDMPYMCSFHYNVDNNYIPAGTCSIFTSSVVLTSMMTMDQSNEEAIDILQPKRVIEPGFDPVTGPHFTKAKLALQHYKTMLVTAGIDRLRPDKDVRLQSTFQQREILHLFIVDTSGPGEHSEEDSWGFKMDPDNNTLQDFEFFTFKYNFVFIQLRLAFTFSSHVLPVPFAARYVEPEGWAYFPNDWNDNKIVAQQKDIDDYTTQIAPGQIATVPGWARREGNPLTFKETMQVLTEYCQWSYCSYSPIGCLEYPNEYDACFTSTSSGDVCDFDQGAALFCPFYENSVCGFLKKSVNCGASGMPAVYTPAWMILKGYVIAFGAKLQARPNWNDYPIYVSTTPHR</sequence>
<evidence type="ECO:0000259" key="2">
    <source>
        <dbReference type="PROSITE" id="PS50240"/>
    </source>
</evidence>
<protein>
    <submittedName>
        <fullName evidence="3">Serine protease 44</fullName>
    </submittedName>
</protein>
<reference evidence="4" key="3">
    <citation type="submission" date="2014-09" db="EMBL/GenBank/DDBJ databases">
        <authorList>
            <person name="Magalhaes I.L.F."/>
            <person name="Oliveira U."/>
            <person name="Santos F.R."/>
            <person name="Vidigal T.H.D.A."/>
            <person name="Brescovit A.D."/>
            <person name="Santos A.J."/>
        </authorList>
    </citation>
    <scope>NUCLEOTIDE SEQUENCE</scope>
</reference>
<gene>
    <name evidence="3" type="primary">Prss44_2</name>
    <name evidence="3" type="ORF">CM83_7214</name>
</gene>
<proteinExistence type="predicted"/>
<feature type="domain" description="Peptidase S1" evidence="2">
    <location>
        <begin position="43"/>
        <end position="386"/>
    </location>
</feature>
<feature type="chain" id="PRO_5015033694" evidence="1">
    <location>
        <begin position="23"/>
        <end position="393"/>
    </location>
</feature>